<dbReference type="PROSITE" id="PS01219">
    <property type="entry name" value="AMMONIUM_TRANSP"/>
    <property type="match status" value="1"/>
</dbReference>
<evidence type="ECO:0000256" key="9">
    <source>
        <dbReference type="ARBA" id="ARBA00050025"/>
    </source>
</evidence>
<feature type="transmembrane region" description="Helical" evidence="10">
    <location>
        <begin position="406"/>
        <end position="428"/>
    </location>
</feature>
<gene>
    <name evidence="13" type="ORF">A9O66_33065</name>
</gene>
<evidence type="ECO:0000256" key="10">
    <source>
        <dbReference type="RuleBase" id="RU362002"/>
    </source>
</evidence>
<dbReference type="GO" id="GO:0008519">
    <property type="term" value="F:ammonium channel activity"/>
    <property type="evidence" value="ECO:0007669"/>
    <property type="project" value="InterPro"/>
</dbReference>
<dbReference type="SUPFAM" id="SSF111352">
    <property type="entry name" value="Ammonium transporter"/>
    <property type="match status" value="1"/>
</dbReference>
<keyword evidence="8 10" id="KW-0924">Ammonia transport</keyword>
<organism evidence="13 14">
    <name type="scientific">Paraburkholderia caribensis</name>
    <dbReference type="NCBI Taxonomy" id="75105"/>
    <lineage>
        <taxon>Bacteria</taxon>
        <taxon>Pseudomonadati</taxon>
        <taxon>Pseudomonadota</taxon>
        <taxon>Betaproteobacteria</taxon>
        <taxon>Burkholderiales</taxon>
        <taxon>Burkholderiaceae</taxon>
        <taxon>Paraburkholderia</taxon>
    </lineage>
</organism>
<geneLocation type="plasmid" evidence="14"/>
<dbReference type="PANTHER" id="PTHR43029">
    <property type="entry name" value="AMMONIUM TRANSPORTER MEP2"/>
    <property type="match status" value="1"/>
</dbReference>
<proteinExistence type="inferred from homology"/>
<feature type="transmembrane region" description="Helical" evidence="10">
    <location>
        <begin position="208"/>
        <end position="229"/>
    </location>
</feature>
<evidence type="ECO:0000256" key="4">
    <source>
        <dbReference type="ARBA" id="ARBA00022475"/>
    </source>
</evidence>
<reference evidence="13 14" key="1">
    <citation type="journal article" date="2014" name="Genome Announc.">
        <title>Draft Genome Sequence of the Haloacid-Degrading Burkholderia caribensis Strain MBA4.</title>
        <authorList>
            <person name="Pan Y."/>
            <person name="Kong K.F."/>
            <person name="Tsang J.S."/>
        </authorList>
    </citation>
    <scope>NUCLEOTIDE SEQUENCE [LARGE SCALE GENOMIC DNA]</scope>
    <source>
        <strain evidence="13 14">852011</strain>
    </source>
</reference>
<protein>
    <recommendedName>
        <fullName evidence="9 10">Ammonium transporter</fullName>
    </recommendedName>
</protein>
<dbReference type="InterPro" id="IPR018047">
    <property type="entry name" value="Ammonium_transpt_CS"/>
</dbReference>
<comment type="similarity">
    <text evidence="2 10">Belongs to the ammonia transporter channel (TC 1.A.11.2) family.</text>
</comment>
<keyword evidence="7 10" id="KW-0472">Membrane</keyword>
<feature type="transmembrane region" description="Helical" evidence="10">
    <location>
        <begin position="361"/>
        <end position="380"/>
    </location>
</feature>
<keyword evidence="11" id="KW-0732">Signal</keyword>
<feature type="signal peptide" evidence="11">
    <location>
        <begin position="1"/>
        <end position="22"/>
    </location>
</feature>
<dbReference type="InterPro" id="IPR024041">
    <property type="entry name" value="NH4_transpt_AmtB-like_dom"/>
</dbReference>
<dbReference type="InterPro" id="IPR001905">
    <property type="entry name" value="Ammonium_transpt"/>
</dbReference>
<dbReference type="OrthoDB" id="9814202at2"/>
<feature type="transmembrane region" description="Helical" evidence="10">
    <location>
        <begin position="241"/>
        <end position="262"/>
    </location>
</feature>
<dbReference type="Pfam" id="PF00909">
    <property type="entry name" value="Ammonium_transp"/>
    <property type="match status" value="1"/>
</dbReference>
<feature type="chain" id="PRO_5040118849" description="Ammonium transporter" evidence="11">
    <location>
        <begin position="23"/>
        <end position="460"/>
    </location>
</feature>
<keyword evidence="13" id="KW-0614">Plasmid</keyword>
<evidence type="ECO:0000256" key="11">
    <source>
        <dbReference type="SAM" id="SignalP"/>
    </source>
</evidence>
<dbReference type="Proteomes" id="UP000509548">
    <property type="component" value="Plasmid unnamed"/>
</dbReference>
<sequence length="460" mass="48058">MKSLVRCVALLTMLALAMPAFAADPVPNKGDTAWMIVATLLVVMMAAPGLGLFYGGMVRAKNMLSVLMQTLVVFCLLGVLWALYGYSVAFTEGNAFFGGFSKAFLAGVTPDTTAATFSKGVVIPEYIYVAFQLTFAAITPALIVGGIAERAKFSAVLLFMVLWFTFSYLPIAHMVWYWPGPDAYTSAAAGEKATATAGFLFQKGAIDFAGGTVVHINAGIAALVGAIMIGKRTGYGRETMAPHNLTLTMVGGSLLWVGWFGFNVGSNLEANGAAALAFVTTLLATCAATVAWTFVEWTLKGKPSMLGAVSGAIAGLVVITPACGFVGPMGSIVMGFAAGIVCYWGVNGLKRLLGVDDSLDVFGVHCLGGIVGALLTGVFASPRLGGTGVYDYVANKVGDYSIADQLISQCWGVGTSLVWSGVVSVIAFKLVDMTIGLRVEQDGEREGLDLSSHGENAYHS</sequence>
<evidence type="ECO:0000313" key="13">
    <source>
        <dbReference type="EMBL" id="QLB68104.1"/>
    </source>
</evidence>
<feature type="transmembrane region" description="Helical" evidence="10">
    <location>
        <begin position="274"/>
        <end position="294"/>
    </location>
</feature>
<feature type="transmembrane region" description="Helical" evidence="10">
    <location>
        <begin position="333"/>
        <end position="349"/>
    </location>
</feature>
<evidence type="ECO:0000256" key="2">
    <source>
        <dbReference type="ARBA" id="ARBA00005887"/>
    </source>
</evidence>
<evidence type="ECO:0000313" key="14">
    <source>
        <dbReference type="Proteomes" id="UP000509548"/>
    </source>
</evidence>
<evidence type="ECO:0000256" key="7">
    <source>
        <dbReference type="ARBA" id="ARBA00023136"/>
    </source>
</evidence>
<dbReference type="FunFam" id="1.10.3430.10:FF:000007">
    <property type="entry name" value="Ammonium transporter"/>
    <property type="match status" value="1"/>
</dbReference>
<dbReference type="GO" id="GO:0005886">
    <property type="term" value="C:plasma membrane"/>
    <property type="evidence" value="ECO:0007669"/>
    <property type="project" value="UniProtKB-SubCell"/>
</dbReference>
<comment type="subcellular location">
    <subcellularLocation>
        <location evidence="1 10">Cell membrane</location>
        <topology evidence="1 10">Multi-pass membrane protein</topology>
    </subcellularLocation>
</comment>
<evidence type="ECO:0000256" key="8">
    <source>
        <dbReference type="ARBA" id="ARBA00023177"/>
    </source>
</evidence>
<evidence type="ECO:0000256" key="6">
    <source>
        <dbReference type="ARBA" id="ARBA00022989"/>
    </source>
</evidence>
<dbReference type="PANTHER" id="PTHR43029:SF10">
    <property type="entry name" value="AMMONIUM TRANSPORTER MEP2"/>
    <property type="match status" value="1"/>
</dbReference>
<feature type="transmembrane region" description="Helical" evidence="10">
    <location>
        <begin position="306"/>
        <end position="327"/>
    </location>
</feature>
<feature type="transmembrane region" description="Helical" evidence="10">
    <location>
        <begin position="32"/>
        <end position="54"/>
    </location>
</feature>
<dbReference type="NCBIfam" id="TIGR00836">
    <property type="entry name" value="amt"/>
    <property type="match status" value="1"/>
</dbReference>
<dbReference type="RefSeq" id="WP_054931106.1">
    <property type="nucleotide sequence ID" value="NZ_CP013104.1"/>
</dbReference>
<keyword evidence="4" id="KW-1003">Cell membrane</keyword>
<feature type="transmembrane region" description="Helical" evidence="10">
    <location>
        <begin position="66"/>
        <end position="84"/>
    </location>
</feature>
<evidence type="ECO:0000256" key="5">
    <source>
        <dbReference type="ARBA" id="ARBA00022692"/>
    </source>
</evidence>
<evidence type="ECO:0000256" key="1">
    <source>
        <dbReference type="ARBA" id="ARBA00004651"/>
    </source>
</evidence>
<accession>A0A9Q6WRR7</accession>
<keyword evidence="6 10" id="KW-1133">Transmembrane helix</keyword>
<evidence type="ECO:0000256" key="3">
    <source>
        <dbReference type="ARBA" id="ARBA00022448"/>
    </source>
</evidence>
<name>A0A9Q6WRR7_9BURK</name>
<feature type="transmembrane region" description="Helical" evidence="10">
    <location>
        <begin position="126"/>
        <end position="148"/>
    </location>
</feature>
<dbReference type="AlphaFoldDB" id="A0A9Q6WRR7"/>
<feature type="transmembrane region" description="Helical" evidence="10">
    <location>
        <begin position="155"/>
        <end position="178"/>
    </location>
</feature>
<keyword evidence="3 10" id="KW-0813">Transport</keyword>
<feature type="domain" description="Ammonium transporter AmtB-like" evidence="12">
    <location>
        <begin position="33"/>
        <end position="458"/>
    </location>
</feature>
<dbReference type="InterPro" id="IPR029020">
    <property type="entry name" value="Ammonium/urea_transptr"/>
</dbReference>
<dbReference type="EMBL" id="CP015960">
    <property type="protein sequence ID" value="QLB68104.1"/>
    <property type="molecule type" value="Genomic_DNA"/>
</dbReference>
<dbReference type="Gene3D" id="1.10.3430.10">
    <property type="entry name" value="Ammonium transporter AmtB like domains"/>
    <property type="match status" value="1"/>
</dbReference>
<evidence type="ECO:0000259" key="12">
    <source>
        <dbReference type="Pfam" id="PF00909"/>
    </source>
</evidence>
<keyword evidence="5 10" id="KW-0812">Transmembrane</keyword>